<dbReference type="AlphaFoldDB" id="A0A5D2J718"/>
<keyword evidence="2" id="KW-1185">Reference proteome</keyword>
<dbReference type="Proteomes" id="UP000322667">
    <property type="component" value="Chromosome D10"/>
</dbReference>
<gene>
    <name evidence="1" type="ORF">ES332_D10G178600v1</name>
</gene>
<evidence type="ECO:0000313" key="2">
    <source>
        <dbReference type="Proteomes" id="UP000322667"/>
    </source>
</evidence>
<dbReference type="EMBL" id="CM017632">
    <property type="protein sequence ID" value="TYH50059.1"/>
    <property type="molecule type" value="Genomic_DNA"/>
</dbReference>
<sequence length="58" mass="6627">MGGMIAAMEQCRLFIETHNPPLYALCGKTHSLLICELKFTWEREILPPLPLLIPPYCL</sequence>
<accession>A0A5D2J718</accession>
<organism evidence="1 2">
    <name type="scientific">Gossypium tomentosum</name>
    <name type="common">Hawaiian cotton</name>
    <name type="synonym">Gossypium sandvicense</name>
    <dbReference type="NCBI Taxonomy" id="34277"/>
    <lineage>
        <taxon>Eukaryota</taxon>
        <taxon>Viridiplantae</taxon>
        <taxon>Streptophyta</taxon>
        <taxon>Embryophyta</taxon>
        <taxon>Tracheophyta</taxon>
        <taxon>Spermatophyta</taxon>
        <taxon>Magnoliopsida</taxon>
        <taxon>eudicotyledons</taxon>
        <taxon>Gunneridae</taxon>
        <taxon>Pentapetalae</taxon>
        <taxon>rosids</taxon>
        <taxon>malvids</taxon>
        <taxon>Malvales</taxon>
        <taxon>Malvaceae</taxon>
        <taxon>Malvoideae</taxon>
        <taxon>Gossypium</taxon>
    </lineage>
</organism>
<reference evidence="1 2" key="1">
    <citation type="submission" date="2019-07" db="EMBL/GenBank/DDBJ databases">
        <title>WGS assembly of Gossypium tomentosum.</title>
        <authorList>
            <person name="Chen Z.J."/>
            <person name="Sreedasyam A."/>
            <person name="Ando A."/>
            <person name="Song Q."/>
            <person name="De L."/>
            <person name="Hulse-Kemp A."/>
            <person name="Ding M."/>
            <person name="Ye W."/>
            <person name="Kirkbride R."/>
            <person name="Jenkins J."/>
            <person name="Plott C."/>
            <person name="Lovell J."/>
            <person name="Lin Y.-M."/>
            <person name="Vaughn R."/>
            <person name="Liu B."/>
            <person name="Li W."/>
            <person name="Simpson S."/>
            <person name="Scheffler B."/>
            <person name="Saski C."/>
            <person name="Grover C."/>
            <person name="Hu G."/>
            <person name="Conover J."/>
            <person name="Carlson J."/>
            <person name="Shu S."/>
            <person name="Boston L."/>
            <person name="Williams M."/>
            <person name="Peterson D."/>
            <person name="Mcgee K."/>
            <person name="Jones D."/>
            <person name="Wendel J."/>
            <person name="Stelly D."/>
            <person name="Grimwood J."/>
            <person name="Schmutz J."/>
        </authorList>
    </citation>
    <scope>NUCLEOTIDE SEQUENCE [LARGE SCALE GENOMIC DNA]</scope>
    <source>
        <strain evidence="1">7179.01</strain>
    </source>
</reference>
<evidence type="ECO:0000313" key="1">
    <source>
        <dbReference type="EMBL" id="TYH50059.1"/>
    </source>
</evidence>
<protein>
    <submittedName>
        <fullName evidence="1">Uncharacterized protein</fullName>
    </submittedName>
</protein>
<name>A0A5D2J718_GOSTO</name>
<proteinExistence type="predicted"/>